<evidence type="ECO:0000313" key="3">
    <source>
        <dbReference type="EMBL" id="GEP08607.1"/>
    </source>
</evidence>
<comment type="caution">
    <text evidence="3">The sequence shown here is derived from an EMBL/GenBank/DDBJ whole genome shotgun (WGS) entry which is preliminary data.</text>
</comment>
<feature type="chain" id="PRO_5021745649" description="Lipoprotein" evidence="2">
    <location>
        <begin position="19"/>
        <end position="73"/>
    </location>
</feature>
<evidence type="ECO:0000256" key="2">
    <source>
        <dbReference type="SAM" id="SignalP"/>
    </source>
</evidence>
<dbReference type="PROSITE" id="PS51257">
    <property type="entry name" value="PROKAR_LIPOPROTEIN"/>
    <property type="match status" value="1"/>
</dbReference>
<feature type="region of interest" description="Disordered" evidence="1">
    <location>
        <begin position="19"/>
        <end position="73"/>
    </location>
</feature>
<feature type="compositionally biased region" description="Polar residues" evidence="1">
    <location>
        <begin position="46"/>
        <end position="73"/>
    </location>
</feature>
<evidence type="ECO:0000313" key="4">
    <source>
        <dbReference type="Proteomes" id="UP000321750"/>
    </source>
</evidence>
<proteinExistence type="predicted"/>
<keyword evidence="4" id="KW-1185">Reference proteome</keyword>
<evidence type="ECO:0000256" key="1">
    <source>
        <dbReference type="SAM" id="MobiDB-lite"/>
    </source>
</evidence>
<feature type="compositionally biased region" description="Polar residues" evidence="1">
    <location>
        <begin position="19"/>
        <end position="38"/>
    </location>
</feature>
<protein>
    <recommendedName>
        <fullName evidence="5">Lipoprotein</fullName>
    </recommendedName>
</protein>
<keyword evidence="2" id="KW-0732">Signal</keyword>
<organism evidence="3 4">
    <name type="scientific">Methylobacterium gnaphalii</name>
    <dbReference type="NCBI Taxonomy" id="1010610"/>
    <lineage>
        <taxon>Bacteria</taxon>
        <taxon>Pseudomonadati</taxon>
        <taxon>Pseudomonadota</taxon>
        <taxon>Alphaproteobacteria</taxon>
        <taxon>Hyphomicrobiales</taxon>
        <taxon>Methylobacteriaceae</taxon>
        <taxon>Methylobacterium</taxon>
    </lineage>
</organism>
<evidence type="ECO:0008006" key="5">
    <source>
        <dbReference type="Google" id="ProtNLM"/>
    </source>
</evidence>
<accession>A0A512JF84</accession>
<gene>
    <name evidence="3" type="ORF">MGN01_04520</name>
</gene>
<sequence length="73" mass="7812">MRLTFALIAAVLATSALSGCNSTDSGPSGSGLSESFNLDNYRRSENTNGTQTRPDVNRQFTQPTLPTISNRGF</sequence>
<name>A0A512JF84_9HYPH</name>
<dbReference type="Proteomes" id="UP000321750">
    <property type="component" value="Unassembled WGS sequence"/>
</dbReference>
<dbReference type="AlphaFoldDB" id="A0A512JF84"/>
<reference evidence="3 4" key="1">
    <citation type="submission" date="2019-07" db="EMBL/GenBank/DDBJ databases">
        <title>Whole genome shotgun sequence of Methylobacterium gnaphalii NBRC 107716.</title>
        <authorList>
            <person name="Hosoyama A."/>
            <person name="Uohara A."/>
            <person name="Ohji S."/>
            <person name="Ichikawa N."/>
        </authorList>
    </citation>
    <scope>NUCLEOTIDE SEQUENCE [LARGE SCALE GENOMIC DNA]</scope>
    <source>
        <strain evidence="3 4">NBRC 107716</strain>
    </source>
</reference>
<feature type="signal peptide" evidence="2">
    <location>
        <begin position="1"/>
        <end position="18"/>
    </location>
</feature>
<dbReference type="OrthoDB" id="7999193at2"/>
<dbReference type="EMBL" id="BJZV01000002">
    <property type="protein sequence ID" value="GEP08607.1"/>
    <property type="molecule type" value="Genomic_DNA"/>
</dbReference>
<dbReference type="RefSeq" id="WP_147044964.1">
    <property type="nucleotide sequence ID" value="NZ_BJZV01000002.1"/>
</dbReference>